<evidence type="ECO:0000256" key="6">
    <source>
        <dbReference type="ARBA" id="ARBA00038447"/>
    </source>
</evidence>
<keyword evidence="2" id="KW-0235">DNA replication</keyword>
<keyword evidence="4" id="KW-0539">Nucleus</keyword>
<dbReference type="GO" id="GO:0006260">
    <property type="term" value="P:DNA replication"/>
    <property type="evidence" value="ECO:0007669"/>
    <property type="project" value="UniProtKB-KW"/>
</dbReference>
<sequence>MQILLKPNLPGIGAEWVMIELQGQLESPENEQLSGNFMGDLHFNKKGAPILIIGHHILYGKVMTLEKPFLVLTKRSQGGDGNELESMETDQSEVQTDQKYSISAVVKKKLMFKTRPKPIITNVPKRL</sequence>
<name>A0A9Q1HD72_HOLLE</name>
<proteinExistence type="inferred from homology"/>
<dbReference type="Pfam" id="PF09696">
    <property type="entry name" value="Ctf8"/>
    <property type="match status" value="1"/>
</dbReference>
<evidence type="ECO:0000256" key="5">
    <source>
        <dbReference type="ARBA" id="ARBA00023306"/>
    </source>
</evidence>
<comment type="caution">
    <text evidence="8">The sequence shown here is derived from an EMBL/GenBank/DDBJ whole genome shotgun (WGS) entry which is preliminary data.</text>
</comment>
<dbReference type="AlphaFoldDB" id="A0A9Q1HD72"/>
<evidence type="ECO:0000313" key="9">
    <source>
        <dbReference type="Proteomes" id="UP001152320"/>
    </source>
</evidence>
<dbReference type="InterPro" id="IPR018607">
    <property type="entry name" value="Ctf8"/>
</dbReference>
<comment type="similarity">
    <text evidence="6">Belongs to the CTF8 family.</text>
</comment>
<evidence type="ECO:0000256" key="7">
    <source>
        <dbReference type="SAM" id="MobiDB-lite"/>
    </source>
</evidence>
<keyword evidence="9" id="KW-1185">Reference proteome</keyword>
<evidence type="ECO:0000256" key="1">
    <source>
        <dbReference type="ARBA" id="ARBA00004123"/>
    </source>
</evidence>
<dbReference type="EMBL" id="JAIZAY010000005">
    <property type="protein sequence ID" value="KAJ8041730.1"/>
    <property type="molecule type" value="Genomic_DNA"/>
</dbReference>
<dbReference type="GO" id="GO:0007064">
    <property type="term" value="P:mitotic sister chromatid cohesion"/>
    <property type="evidence" value="ECO:0007669"/>
    <property type="project" value="InterPro"/>
</dbReference>
<keyword evidence="5" id="KW-0131">Cell cycle</keyword>
<protein>
    <submittedName>
        <fullName evidence="8">Chromosome transmission fidelity protein 8-like</fullName>
    </submittedName>
</protein>
<keyword evidence="3" id="KW-0238">DNA-binding</keyword>
<evidence type="ECO:0000313" key="8">
    <source>
        <dbReference type="EMBL" id="KAJ8041730.1"/>
    </source>
</evidence>
<comment type="subcellular location">
    <subcellularLocation>
        <location evidence="1">Nucleus</location>
    </subcellularLocation>
</comment>
<dbReference type="GO" id="GO:0003677">
    <property type="term" value="F:DNA binding"/>
    <property type="evidence" value="ECO:0007669"/>
    <property type="project" value="UniProtKB-KW"/>
</dbReference>
<feature type="region of interest" description="Disordered" evidence="7">
    <location>
        <begin position="76"/>
        <end position="95"/>
    </location>
</feature>
<dbReference type="OrthoDB" id="121932at2759"/>
<organism evidence="8 9">
    <name type="scientific">Holothuria leucospilota</name>
    <name type="common">Black long sea cucumber</name>
    <name type="synonym">Mertensiothuria leucospilota</name>
    <dbReference type="NCBI Taxonomy" id="206669"/>
    <lineage>
        <taxon>Eukaryota</taxon>
        <taxon>Metazoa</taxon>
        <taxon>Echinodermata</taxon>
        <taxon>Eleutherozoa</taxon>
        <taxon>Echinozoa</taxon>
        <taxon>Holothuroidea</taxon>
        <taxon>Aspidochirotacea</taxon>
        <taxon>Aspidochirotida</taxon>
        <taxon>Holothuriidae</taxon>
        <taxon>Holothuria</taxon>
    </lineage>
</organism>
<evidence type="ECO:0000256" key="3">
    <source>
        <dbReference type="ARBA" id="ARBA00023125"/>
    </source>
</evidence>
<dbReference type="PANTHER" id="PTHR28605:SF1">
    <property type="entry name" value="CHROMOSOME TRANSMISSION FIDELITY FACTOR 8"/>
    <property type="match status" value="1"/>
</dbReference>
<gene>
    <name evidence="8" type="ORF">HOLleu_12629</name>
</gene>
<feature type="compositionally biased region" description="Acidic residues" evidence="7">
    <location>
        <begin position="82"/>
        <end position="91"/>
    </location>
</feature>
<evidence type="ECO:0000256" key="2">
    <source>
        <dbReference type="ARBA" id="ARBA00022705"/>
    </source>
</evidence>
<dbReference type="GO" id="GO:0031390">
    <property type="term" value="C:Ctf18 RFC-like complex"/>
    <property type="evidence" value="ECO:0007669"/>
    <property type="project" value="InterPro"/>
</dbReference>
<evidence type="ECO:0000256" key="4">
    <source>
        <dbReference type="ARBA" id="ARBA00023242"/>
    </source>
</evidence>
<reference evidence="8" key="1">
    <citation type="submission" date="2021-10" db="EMBL/GenBank/DDBJ databases">
        <title>Tropical sea cucumber genome reveals ecological adaptation and Cuvierian tubules defense mechanism.</title>
        <authorList>
            <person name="Chen T."/>
        </authorList>
    </citation>
    <scope>NUCLEOTIDE SEQUENCE</scope>
    <source>
        <strain evidence="8">Nanhai2018</strain>
        <tissue evidence="8">Muscle</tissue>
    </source>
</reference>
<accession>A0A9Q1HD72</accession>
<dbReference type="Proteomes" id="UP001152320">
    <property type="component" value="Chromosome 5"/>
</dbReference>
<dbReference type="PANTHER" id="PTHR28605">
    <property type="entry name" value="CTF8, CHROMOSOME TRANSMISSION FIDELITY FACTOR 8 HOMOLOG (S. CEREVISIAE)"/>
    <property type="match status" value="1"/>
</dbReference>